<protein>
    <submittedName>
        <fullName evidence="3">Glycosyl transferase group 1</fullName>
    </submittedName>
</protein>
<name>A0A1U7J362_9CYAN</name>
<evidence type="ECO:0000313" key="3">
    <source>
        <dbReference type="EMBL" id="OKH46615.1"/>
    </source>
</evidence>
<dbReference type="InterPro" id="IPR001296">
    <property type="entry name" value="Glyco_trans_1"/>
</dbReference>
<gene>
    <name evidence="3" type="ORF">NIES30_16095</name>
</gene>
<feature type="domain" description="Glycosyltransferase subfamily 4-like N-terminal" evidence="2">
    <location>
        <begin position="15"/>
        <end position="185"/>
    </location>
</feature>
<proteinExistence type="predicted"/>
<keyword evidence="4" id="KW-1185">Reference proteome</keyword>
<dbReference type="PANTHER" id="PTHR45947">
    <property type="entry name" value="SULFOQUINOVOSYL TRANSFERASE SQD2"/>
    <property type="match status" value="1"/>
</dbReference>
<dbReference type="GO" id="GO:0016757">
    <property type="term" value="F:glycosyltransferase activity"/>
    <property type="evidence" value="ECO:0007669"/>
    <property type="project" value="InterPro"/>
</dbReference>
<evidence type="ECO:0000259" key="1">
    <source>
        <dbReference type="Pfam" id="PF00534"/>
    </source>
</evidence>
<dbReference type="Pfam" id="PF13579">
    <property type="entry name" value="Glyco_trans_4_4"/>
    <property type="match status" value="1"/>
</dbReference>
<dbReference type="Pfam" id="PF00534">
    <property type="entry name" value="Glycos_transf_1"/>
    <property type="match status" value="1"/>
</dbReference>
<organism evidence="3 4">
    <name type="scientific">Phormidium tenue NIES-30</name>
    <dbReference type="NCBI Taxonomy" id="549789"/>
    <lineage>
        <taxon>Bacteria</taxon>
        <taxon>Bacillati</taxon>
        <taxon>Cyanobacteriota</taxon>
        <taxon>Cyanophyceae</taxon>
        <taxon>Oscillatoriophycideae</taxon>
        <taxon>Oscillatoriales</taxon>
        <taxon>Oscillatoriaceae</taxon>
        <taxon>Phormidium</taxon>
    </lineage>
</organism>
<accession>A0A1U7J362</accession>
<dbReference type="PANTHER" id="PTHR45947:SF3">
    <property type="entry name" value="SULFOQUINOVOSYL TRANSFERASE SQD2"/>
    <property type="match status" value="1"/>
</dbReference>
<dbReference type="OrthoDB" id="433681at2"/>
<dbReference type="CDD" id="cd03821">
    <property type="entry name" value="GT4_Bme6-like"/>
    <property type="match status" value="1"/>
</dbReference>
<dbReference type="SUPFAM" id="SSF53756">
    <property type="entry name" value="UDP-Glycosyltransferase/glycogen phosphorylase"/>
    <property type="match status" value="1"/>
</dbReference>
<dbReference type="EMBL" id="MRCG01000012">
    <property type="protein sequence ID" value="OKH46615.1"/>
    <property type="molecule type" value="Genomic_DNA"/>
</dbReference>
<dbReference type="STRING" id="549789.NIES30_16095"/>
<keyword evidence="3" id="KW-0808">Transferase</keyword>
<reference evidence="3 4" key="1">
    <citation type="submission" date="2016-11" db="EMBL/GenBank/DDBJ databases">
        <title>Draft Genome Sequences of Nine Cyanobacterial Strains from Diverse Habitats.</title>
        <authorList>
            <person name="Zhu T."/>
            <person name="Hou S."/>
            <person name="Lu X."/>
            <person name="Hess W.R."/>
        </authorList>
    </citation>
    <scope>NUCLEOTIDE SEQUENCE [LARGE SCALE GENOMIC DNA]</scope>
    <source>
        <strain evidence="3 4">NIES-30</strain>
    </source>
</reference>
<dbReference type="Proteomes" id="UP000185557">
    <property type="component" value="Unassembled WGS sequence"/>
</dbReference>
<evidence type="ECO:0000259" key="2">
    <source>
        <dbReference type="Pfam" id="PF13579"/>
    </source>
</evidence>
<comment type="caution">
    <text evidence="3">The sequence shown here is derived from an EMBL/GenBank/DDBJ whole genome shotgun (WGS) entry which is preliminary data.</text>
</comment>
<dbReference type="InterPro" id="IPR028098">
    <property type="entry name" value="Glyco_trans_4-like_N"/>
</dbReference>
<dbReference type="Gene3D" id="3.40.50.2000">
    <property type="entry name" value="Glycogen Phosphorylase B"/>
    <property type="match status" value="2"/>
</dbReference>
<dbReference type="AlphaFoldDB" id="A0A1U7J362"/>
<evidence type="ECO:0000313" key="4">
    <source>
        <dbReference type="Proteomes" id="UP000185557"/>
    </source>
</evidence>
<sequence length="404" mass="43821">MRVLQIVPSISLIYGGPSQMVRGFAQGLAAAGAEVTILTTNSNGDSGQSPLAVPLGVPVPEENYTVRYFACSPWRRYKFSAGLLAWLYQHAHEFDLAHIHALFSPLSTAAATVVRDRNLPYVLRPLGTLDPADLQKKKCLKQIYGRLFEAPNIAGAAALHFTSPIEAEVSYRFGASAEDWVIPLGVQPPKALPEDECQRMLAQMKIPQDRPLLLYLSRLDPKKGLDLLLPALEQLTAQGVEFHLVLAGGNPQDPAYEQAVGDRLRAMPLGDRTTLTGFITGNAKAALLQAADLFVLPSYYENFGIAVAEAMAAGVPVVVSKGVYIWPDIVASGSGWVCDLSLDGVTQALAEALKDSAQRRLRGQRAKAYAGEYYDWNAIAHQTLAAYHTVLTKPLVNAKALFLE</sequence>
<feature type="domain" description="Glycosyl transferase family 1" evidence="1">
    <location>
        <begin position="203"/>
        <end position="367"/>
    </location>
</feature>
<dbReference type="NCBIfam" id="NF038295">
    <property type="entry name" value="EPS_HpsP"/>
    <property type="match status" value="1"/>
</dbReference>
<dbReference type="RefSeq" id="WP_073609445.1">
    <property type="nucleotide sequence ID" value="NZ_MRCG01000012.1"/>
</dbReference>
<dbReference type="InterPro" id="IPR050194">
    <property type="entry name" value="Glycosyltransferase_grp1"/>
</dbReference>